<keyword evidence="2 5" id="KW-0645">Protease</keyword>
<dbReference type="OrthoDB" id="206201at2759"/>
<evidence type="ECO:0000256" key="2">
    <source>
        <dbReference type="ARBA" id="ARBA00022670"/>
    </source>
</evidence>
<feature type="active site" description="Charge relay system" evidence="5">
    <location>
        <position position="402"/>
    </location>
</feature>
<evidence type="ECO:0000256" key="3">
    <source>
        <dbReference type="ARBA" id="ARBA00022801"/>
    </source>
</evidence>
<reference evidence="10 12" key="1">
    <citation type="journal article" date="2011" name="Science">
        <title>Comparative functional genomics of the fission yeasts.</title>
        <authorList>
            <person name="Rhind N."/>
            <person name="Chen Z."/>
            <person name="Yassour M."/>
            <person name="Thompson D.A."/>
            <person name="Haas B.J."/>
            <person name="Habib N."/>
            <person name="Wapinski I."/>
            <person name="Roy S."/>
            <person name="Lin M.F."/>
            <person name="Heiman D.I."/>
            <person name="Young S.K."/>
            <person name="Furuya K."/>
            <person name="Guo Y."/>
            <person name="Pidoux A."/>
            <person name="Chen H.M."/>
            <person name="Robbertse B."/>
            <person name="Goldberg J.M."/>
            <person name="Aoki K."/>
            <person name="Bayne E.H."/>
            <person name="Berlin A.M."/>
            <person name="Desjardins C.A."/>
            <person name="Dobbs E."/>
            <person name="Dukaj L."/>
            <person name="Fan L."/>
            <person name="FitzGerald M.G."/>
            <person name="French C."/>
            <person name="Gujja S."/>
            <person name="Hansen K."/>
            <person name="Keifenheim D."/>
            <person name="Levin J.Z."/>
            <person name="Mosher R.A."/>
            <person name="Mueller C.A."/>
            <person name="Pfiffner J."/>
            <person name="Priest M."/>
            <person name="Russ C."/>
            <person name="Smialowska A."/>
            <person name="Swoboda P."/>
            <person name="Sykes S.M."/>
            <person name="Vaughn M."/>
            <person name="Vengrova S."/>
            <person name="Yoder R."/>
            <person name="Zeng Q."/>
            <person name="Allshire R."/>
            <person name="Baulcombe D."/>
            <person name="Birren B.W."/>
            <person name="Brown W."/>
            <person name="Ekwall K."/>
            <person name="Kellis M."/>
            <person name="Leatherwood J."/>
            <person name="Levin H."/>
            <person name="Margalit H."/>
            <person name="Martienssen R."/>
            <person name="Nieduszynski C.A."/>
            <person name="Spatafora J.W."/>
            <person name="Friedman N."/>
            <person name="Dalgaard J.Z."/>
            <person name="Baumann P."/>
            <person name="Niki H."/>
            <person name="Regev A."/>
            <person name="Nusbaum C."/>
        </authorList>
    </citation>
    <scope>NUCLEOTIDE SEQUENCE [LARGE SCALE GENOMIC DNA]</scope>
    <source>
        <strain evidence="12">yFS275 / FY16936</strain>
    </source>
</reference>
<gene>
    <name evidence="11" type="primary">isp6</name>
    <name evidence="10" type="ORF">SJAG_02432</name>
</gene>
<evidence type="ECO:0000259" key="9">
    <source>
        <dbReference type="Pfam" id="PF05922"/>
    </source>
</evidence>
<dbReference type="InterPro" id="IPR050131">
    <property type="entry name" value="Peptidase_S8_subtilisin-like"/>
</dbReference>
<dbReference type="PROSITE" id="PS00138">
    <property type="entry name" value="SUBTILASE_SER"/>
    <property type="match status" value="1"/>
</dbReference>
<evidence type="ECO:0000313" key="12">
    <source>
        <dbReference type="Proteomes" id="UP000001744"/>
    </source>
</evidence>
<evidence type="ECO:0000256" key="4">
    <source>
        <dbReference type="ARBA" id="ARBA00022825"/>
    </source>
</evidence>
<organism evidence="10 12">
    <name type="scientific">Schizosaccharomyces japonicus (strain yFS275 / FY16936)</name>
    <name type="common">Fission yeast</name>
    <dbReference type="NCBI Taxonomy" id="402676"/>
    <lineage>
        <taxon>Eukaryota</taxon>
        <taxon>Fungi</taxon>
        <taxon>Dikarya</taxon>
        <taxon>Ascomycota</taxon>
        <taxon>Taphrinomycotina</taxon>
        <taxon>Schizosaccharomycetes</taxon>
        <taxon>Schizosaccharomycetales</taxon>
        <taxon>Schizosaccharomycetaceae</taxon>
        <taxon>Schizosaccharomyces</taxon>
    </lineage>
</organism>
<dbReference type="GO" id="GO:0000747">
    <property type="term" value="P:conjugation with cellular fusion"/>
    <property type="evidence" value="ECO:0007669"/>
    <property type="project" value="EnsemblFungi"/>
</dbReference>
<feature type="domain" description="Peptidase S8/S53" evidence="8">
    <location>
        <begin position="201"/>
        <end position="437"/>
    </location>
</feature>
<dbReference type="InterPro" id="IPR023828">
    <property type="entry name" value="Peptidase_S8_Ser-AS"/>
</dbReference>
<keyword evidence="7" id="KW-0732">Signal</keyword>
<feature type="chain" id="PRO_5002845020" evidence="7">
    <location>
        <begin position="25"/>
        <end position="458"/>
    </location>
</feature>
<feature type="active site" description="Charge relay system" evidence="5">
    <location>
        <position position="242"/>
    </location>
</feature>
<dbReference type="VEuPathDB" id="FungiDB:SJAG_02432"/>
<dbReference type="GeneID" id="7049179"/>
<dbReference type="InterPro" id="IPR037045">
    <property type="entry name" value="S8pro/Inhibitor_I9_sf"/>
</dbReference>
<dbReference type="Pfam" id="PF05922">
    <property type="entry name" value="Inhibitor_I9"/>
    <property type="match status" value="1"/>
</dbReference>
<dbReference type="EMBL" id="KE651166">
    <property type="protein sequence ID" value="EEB07344.1"/>
    <property type="molecule type" value="Genomic_DNA"/>
</dbReference>
<dbReference type="InterPro" id="IPR000209">
    <property type="entry name" value="Peptidase_S8/S53_dom"/>
</dbReference>
<evidence type="ECO:0000256" key="7">
    <source>
        <dbReference type="SAM" id="SignalP"/>
    </source>
</evidence>
<evidence type="ECO:0000256" key="6">
    <source>
        <dbReference type="RuleBase" id="RU003355"/>
    </source>
</evidence>
<dbReference type="MEROPS" id="S08.A54"/>
<dbReference type="RefSeq" id="XP_002173637.1">
    <property type="nucleotide sequence ID" value="XM_002173601.2"/>
</dbReference>
<dbReference type="InterPro" id="IPR010259">
    <property type="entry name" value="S8pro/Inhibitor_I9"/>
</dbReference>
<protein>
    <submittedName>
        <fullName evidence="10">Vacuolar serine protease Isp6</fullName>
    </submittedName>
</protein>
<feature type="domain" description="Inhibitor I9" evidence="9">
    <location>
        <begin position="75"/>
        <end position="164"/>
    </location>
</feature>
<feature type="active site" description="Charge relay system" evidence="5">
    <location>
        <position position="210"/>
    </location>
</feature>
<dbReference type="OMA" id="RHPDVDY"/>
<evidence type="ECO:0000313" key="10">
    <source>
        <dbReference type="EMBL" id="EEB07344.1"/>
    </source>
</evidence>
<dbReference type="InterPro" id="IPR034193">
    <property type="entry name" value="PCSK9_ProteinaseK-like"/>
</dbReference>
<name>B6K2G3_SCHJY</name>
<dbReference type="FunFam" id="3.40.50.200:FF:000007">
    <property type="entry name" value="Subtilisin-like serine protease"/>
    <property type="match status" value="1"/>
</dbReference>
<dbReference type="InterPro" id="IPR023827">
    <property type="entry name" value="Peptidase_S8_Asp-AS"/>
</dbReference>
<dbReference type="PROSITE" id="PS51892">
    <property type="entry name" value="SUBTILASE"/>
    <property type="match status" value="1"/>
</dbReference>
<dbReference type="GO" id="GO:0000324">
    <property type="term" value="C:fungal-type vacuole"/>
    <property type="evidence" value="ECO:0007669"/>
    <property type="project" value="EnsemblFungi"/>
</dbReference>
<dbReference type="GO" id="GO:0005615">
    <property type="term" value="C:extracellular space"/>
    <property type="evidence" value="ECO:0000318"/>
    <property type="project" value="GO_Central"/>
</dbReference>
<dbReference type="Pfam" id="PF00082">
    <property type="entry name" value="Peptidase_S8"/>
    <property type="match status" value="1"/>
</dbReference>
<dbReference type="PROSITE" id="PS00137">
    <property type="entry name" value="SUBTILASE_HIS"/>
    <property type="match status" value="1"/>
</dbReference>
<dbReference type="GO" id="GO:0004252">
    <property type="term" value="F:serine-type endopeptidase activity"/>
    <property type="evidence" value="ECO:0000318"/>
    <property type="project" value="GO_Central"/>
</dbReference>
<dbReference type="Proteomes" id="UP000001744">
    <property type="component" value="Unassembled WGS sequence"/>
</dbReference>
<evidence type="ECO:0000313" key="11">
    <source>
        <dbReference type="JaponicusDB" id="SJAG_02432"/>
    </source>
</evidence>
<proteinExistence type="inferred from homology"/>
<dbReference type="PRINTS" id="PR00723">
    <property type="entry name" value="SUBTILISIN"/>
</dbReference>
<accession>B6K2G3</accession>
<feature type="signal peptide" evidence="7">
    <location>
        <begin position="1"/>
        <end position="24"/>
    </location>
</feature>
<dbReference type="GO" id="GO:0031638">
    <property type="term" value="P:zymogen activation"/>
    <property type="evidence" value="ECO:0007669"/>
    <property type="project" value="EnsemblFungi"/>
</dbReference>
<keyword evidence="3 5" id="KW-0378">Hydrolase</keyword>
<dbReference type="eggNOG" id="KOG1153">
    <property type="taxonomic scope" value="Eukaryota"/>
</dbReference>
<dbReference type="Gene3D" id="3.30.70.80">
    <property type="entry name" value="Peptidase S8 propeptide/proteinase inhibitor I9"/>
    <property type="match status" value="1"/>
</dbReference>
<dbReference type="PROSITE" id="PS00136">
    <property type="entry name" value="SUBTILASE_ASP"/>
    <property type="match status" value="1"/>
</dbReference>
<evidence type="ECO:0000256" key="5">
    <source>
        <dbReference type="PROSITE-ProRule" id="PRU01240"/>
    </source>
</evidence>
<evidence type="ECO:0000259" key="8">
    <source>
        <dbReference type="Pfam" id="PF00082"/>
    </source>
</evidence>
<keyword evidence="12" id="KW-1185">Reference proteome</keyword>
<dbReference type="SUPFAM" id="SSF52743">
    <property type="entry name" value="Subtilisin-like"/>
    <property type="match status" value="1"/>
</dbReference>
<comment type="similarity">
    <text evidence="1 5 6">Belongs to the peptidase S8 family.</text>
</comment>
<keyword evidence="4 5" id="KW-0720">Serine protease</keyword>
<dbReference type="InterPro" id="IPR036852">
    <property type="entry name" value="Peptidase_S8/S53_dom_sf"/>
</dbReference>
<dbReference type="PANTHER" id="PTHR43806:SF11">
    <property type="entry name" value="CEREVISIN-RELATED"/>
    <property type="match status" value="1"/>
</dbReference>
<evidence type="ECO:0000256" key="1">
    <source>
        <dbReference type="ARBA" id="ARBA00011073"/>
    </source>
</evidence>
<sequence>MTGFFPSIFSAFVAFSAFTSGVLAMPVEGGIRNLVKRRGFKPSAGAERFEGFASADSAPLLSSSNADTTGLESEYIVLLQPNTEADSVHRHLQWVKDLSREDAEMRAVDASLDGIDVMSSVKHVYDLSDLGFQGYSGRFSSYVLEQIRQHPDVAIVERDQVVRVQDQIQQSNAPWGLARISHRETLDADTLTKYEYDSSAGEGVEVYIIDTGINTNHTEFEGRAVWGKTIPTGDADVDGNGHGTHVAGTVASRAYGVAKKAKVIAVKVLRSNGSGTMSDVISGIEWAVKDYIRKLVKGKKNTSIANMSLGGGRSIILDFAVDVAVRSGVSFAVAAGNEDDDACYSSPAASNLAITVGASTINDARAYFSNYGDCVDVFAPGLNILSTWIGSNVSTNIISGTSMATPHIAGLAAYLVGLNDTLSVYDIKDLILDLATKDVLYDIPADTPNLLAYNGISA</sequence>
<dbReference type="PANTHER" id="PTHR43806">
    <property type="entry name" value="PEPTIDASE S8"/>
    <property type="match status" value="1"/>
</dbReference>
<dbReference type="InterPro" id="IPR015500">
    <property type="entry name" value="Peptidase_S8_subtilisin-rel"/>
</dbReference>
<dbReference type="CDD" id="cd04077">
    <property type="entry name" value="Peptidases_S8_PCSK9_ProteinaseK_like"/>
    <property type="match status" value="1"/>
</dbReference>
<dbReference type="HOGENOM" id="CLU_011263_1_4_1"/>
<dbReference type="GO" id="GO:0006914">
    <property type="term" value="P:autophagy"/>
    <property type="evidence" value="ECO:0007669"/>
    <property type="project" value="EnsemblFungi"/>
</dbReference>
<dbReference type="JaponicusDB" id="SJAG_02432">
    <property type="gene designation" value="isp6"/>
</dbReference>
<dbReference type="AlphaFoldDB" id="B6K2G3"/>
<dbReference type="Gene3D" id="3.40.50.200">
    <property type="entry name" value="Peptidase S8/S53 domain"/>
    <property type="match status" value="1"/>
</dbReference>
<dbReference type="InterPro" id="IPR022398">
    <property type="entry name" value="Peptidase_S8_His-AS"/>
</dbReference>
<dbReference type="STRING" id="402676.B6K2G3"/>